<dbReference type="Proteomes" id="UP001602089">
    <property type="component" value="Unassembled WGS sequence"/>
</dbReference>
<evidence type="ECO:0000313" key="1">
    <source>
        <dbReference type="EMBL" id="MFF4026932.1"/>
    </source>
</evidence>
<gene>
    <name evidence="1" type="ORF">ACFYY5_29190</name>
</gene>
<protein>
    <submittedName>
        <fullName evidence="1">Uncharacterized protein</fullName>
    </submittedName>
</protein>
<reference evidence="1 2" key="1">
    <citation type="submission" date="2024-10" db="EMBL/GenBank/DDBJ databases">
        <title>The Natural Products Discovery Center: Release of the First 8490 Sequenced Strains for Exploring Actinobacteria Biosynthetic Diversity.</title>
        <authorList>
            <person name="Kalkreuter E."/>
            <person name="Kautsar S.A."/>
            <person name="Yang D."/>
            <person name="Bader C.D."/>
            <person name="Teijaro C.N."/>
            <person name="Fluegel L."/>
            <person name="Davis C.M."/>
            <person name="Simpson J.R."/>
            <person name="Lauterbach L."/>
            <person name="Steele A.D."/>
            <person name="Gui C."/>
            <person name="Meng S."/>
            <person name="Li G."/>
            <person name="Viehrig K."/>
            <person name="Ye F."/>
            <person name="Su P."/>
            <person name="Kiefer A.F."/>
            <person name="Nichols A."/>
            <person name="Cepeda A.J."/>
            <person name="Yan W."/>
            <person name="Fan B."/>
            <person name="Jiang Y."/>
            <person name="Adhikari A."/>
            <person name="Zheng C.-J."/>
            <person name="Schuster L."/>
            <person name="Cowan T.M."/>
            <person name="Smanski M.J."/>
            <person name="Chevrette M.G."/>
            <person name="De Carvalho L.P.S."/>
            <person name="Shen B."/>
        </authorList>
    </citation>
    <scope>NUCLEOTIDE SEQUENCE [LARGE SCALE GENOMIC DNA]</scope>
    <source>
        <strain evidence="1 2">NPDC001867</strain>
    </source>
</reference>
<comment type="caution">
    <text evidence="1">The sequence shown here is derived from an EMBL/GenBank/DDBJ whole genome shotgun (WGS) entry which is preliminary data.</text>
</comment>
<accession>A0ABW6TM97</accession>
<organism evidence="1 2">
    <name type="scientific">Nocardia elegans</name>
    <dbReference type="NCBI Taxonomy" id="300029"/>
    <lineage>
        <taxon>Bacteria</taxon>
        <taxon>Bacillati</taxon>
        <taxon>Actinomycetota</taxon>
        <taxon>Actinomycetes</taxon>
        <taxon>Mycobacteriales</taxon>
        <taxon>Nocardiaceae</taxon>
        <taxon>Nocardia</taxon>
    </lineage>
</organism>
<evidence type="ECO:0000313" key="2">
    <source>
        <dbReference type="Proteomes" id="UP001602089"/>
    </source>
</evidence>
<proteinExistence type="predicted"/>
<dbReference type="EMBL" id="JBIATK010000012">
    <property type="protein sequence ID" value="MFF4026932.1"/>
    <property type="molecule type" value="Genomic_DNA"/>
</dbReference>
<dbReference type="RefSeq" id="WP_387131957.1">
    <property type="nucleotide sequence ID" value="NZ_JBIATK010000012.1"/>
</dbReference>
<sequence>MSDHPADLDTIGQTDPVTVACDCGSTHTIKAKRIRSTANPALATSVVGLDDFRAQRAWIAEHRAHGGNIHQPAA</sequence>
<keyword evidence="2" id="KW-1185">Reference proteome</keyword>
<name>A0ABW6TM97_9NOCA</name>